<dbReference type="Proteomes" id="UP000492821">
    <property type="component" value="Unassembled WGS sequence"/>
</dbReference>
<keyword evidence="6" id="KW-1185">Reference proteome</keyword>
<reference evidence="7" key="2">
    <citation type="submission" date="2020-10" db="UniProtKB">
        <authorList>
            <consortium name="WormBaseParasite"/>
        </authorList>
    </citation>
    <scope>IDENTIFICATION</scope>
</reference>
<dbReference type="InterPro" id="IPR035979">
    <property type="entry name" value="RBD_domain_sf"/>
</dbReference>
<dbReference type="Pfam" id="PF00076">
    <property type="entry name" value="RRM_1"/>
    <property type="match status" value="1"/>
</dbReference>
<feature type="chain" id="PRO_5028940652" evidence="4">
    <location>
        <begin position="18"/>
        <end position="363"/>
    </location>
</feature>
<name>A0A7E4UNN9_PANRE</name>
<dbReference type="GO" id="GO:0003723">
    <property type="term" value="F:RNA binding"/>
    <property type="evidence" value="ECO:0007669"/>
    <property type="project" value="UniProtKB-UniRule"/>
</dbReference>
<feature type="domain" description="RRM" evidence="5">
    <location>
        <begin position="211"/>
        <end position="289"/>
    </location>
</feature>
<evidence type="ECO:0000313" key="7">
    <source>
        <dbReference type="WBParaSite" id="Pan_g10927.t4"/>
    </source>
</evidence>
<dbReference type="InterPro" id="IPR000504">
    <property type="entry name" value="RRM_dom"/>
</dbReference>
<feature type="region of interest" description="Disordered" evidence="3">
    <location>
        <begin position="308"/>
        <end position="329"/>
    </location>
</feature>
<accession>A0A7E4UNN9</accession>
<feature type="signal peptide" evidence="4">
    <location>
        <begin position="1"/>
        <end position="17"/>
    </location>
</feature>
<keyword evidence="4" id="KW-0732">Signal</keyword>
<dbReference type="PROSITE" id="PS50102">
    <property type="entry name" value="RRM"/>
    <property type="match status" value="1"/>
</dbReference>
<dbReference type="SUPFAM" id="SSF54928">
    <property type="entry name" value="RNA-binding domain, RBD"/>
    <property type="match status" value="1"/>
</dbReference>
<feature type="region of interest" description="Disordered" evidence="3">
    <location>
        <begin position="177"/>
        <end position="211"/>
    </location>
</feature>
<dbReference type="Gene3D" id="3.30.70.330">
    <property type="match status" value="1"/>
</dbReference>
<evidence type="ECO:0000313" key="6">
    <source>
        <dbReference type="Proteomes" id="UP000492821"/>
    </source>
</evidence>
<proteinExistence type="predicted"/>
<dbReference type="AlphaFoldDB" id="A0A7E4UNN9"/>
<reference evidence="6" key="1">
    <citation type="journal article" date="2013" name="Genetics">
        <title>The draft genome and transcriptome of Panagrellus redivivus are shaped by the harsh demands of a free-living lifestyle.</title>
        <authorList>
            <person name="Srinivasan J."/>
            <person name="Dillman A.R."/>
            <person name="Macchietto M.G."/>
            <person name="Heikkinen L."/>
            <person name="Lakso M."/>
            <person name="Fracchia K.M."/>
            <person name="Antoshechkin I."/>
            <person name="Mortazavi A."/>
            <person name="Wong G."/>
            <person name="Sternberg P.W."/>
        </authorList>
    </citation>
    <scope>NUCLEOTIDE SEQUENCE [LARGE SCALE GENOMIC DNA]</scope>
    <source>
        <strain evidence="6">MT8872</strain>
    </source>
</reference>
<evidence type="ECO:0000256" key="4">
    <source>
        <dbReference type="SAM" id="SignalP"/>
    </source>
</evidence>
<dbReference type="InterPro" id="IPR012677">
    <property type="entry name" value="Nucleotide-bd_a/b_plait_sf"/>
</dbReference>
<dbReference type="InterPro" id="IPR052462">
    <property type="entry name" value="SLIRP/GR-RBP-like"/>
</dbReference>
<evidence type="ECO:0000256" key="3">
    <source>
        <dbReference type="SAM" id="MobiDB-lite"/>
    </source>
</evidence>
<protein>
    <submittedName>
        <fullName evidence="7">RRM domain-containing protein</fullName>
    </submittedName>
</protein>
<dbReference type="PANTHER" id="PTHR48027">
    <property type="entry name" value="HETEROGENEOUS NUCLEAR RIBONUCLEOPROTEIN 87F-RELATED"/>
    <property type="match status" value="1"/>
</dbReference>
<dbReference type="CDD" id="cd12363">
    <property type="entry name" value="RRM_TRA2"/>
    <property type="match status" value="1"/>
</dbReference>
<dbReference type="SMART" id="SM00360">
    <property type="entry name" value="RRM"/>
    <property type="match status" value="1"/>
</dbReference>
<feature type="compositionally biased region" description="Basic and acidic residues" evidence="3">
    <location>
        <begin position="177"/>
        <end position="207"/>
    </location>
</feature>
<organism evidence="6 7">
    <name type="scientific">Panagrellus redivivus</name>
    <name type="common">Microworm</name>
    <dbReference type="NCBI Taxonomy" id="6233"/>
    <lineage>
        <taxon>Eukaryota</taxon>
        <taxon>Metazoa</taxon>
        <taxon>Ecdysozoa</taxon>
        <taxon>Nematoda</taxon>
        <taxon>Chromadorea</taxon>
        <taxon>Rhabditida</taxon>
        <taxon>Tylenchina</taxon>
        <taxon>Panagrolaimomorpha</taxon>
        <taxon>Panagrolaimoidea</taxon>
        <taxon>Panagrolaimidae</taxon>
        <taxon>Panagrellus</taxon>
    </lineage>
</organism>
<evidence type="ECO:0000256" key="1">
    <source>
        <dbReference type="ARBA" id="ARBA00022884"/>
    </source>
</evidence>
<evidence type="ECO:0000256" key="2">
    <source>
        <dbReference type="PROSITE-ProRule" id="PRU00176"/>
    </source>
</evidence>
<evidence type="ECO:0000259" key="5">
    <source>
        <dbReference type="PROSITE" id="PS50102"/>
    </source>
</evidence>
<dbReference type="WBParaSite" id="Pan_g10927.t4">
    <property type="protein sequence ID" value="Pan_g10927.t4"/>
    <property type="gene ID" value="Pan_g10927"/>
</dbReference>
<keyword evidence="1 2" id="KW-0694">RNA-binding</keyword>
<sequence length="363" mass="40598">MSLIAACFVVMFRFAEPVLEKSKKDVQPTYVVLSPYAYRNNKTVKFIEKTAFGVGKLALPQCACKSLVAIVCVSPSSGRCPSCASTTVVPRPDPFPIFSSPRLVRIYLPRSNPSCVPAPVPSPVRLATTAAAATTSTKRVDPEADRRSAAMNEVFHASSAELYIYYRRFSRRDDRYADRGDRYDDRRGGGGRYERRGGRPQDGRENPRPSNCLGIFGMSMNTNESDLRKIFERYGRVESVKIIMDHRTRRSRGFGFIYFEEKGDATKARERVADTIIDGMKVRVDFAVQRRRSPIRDRSPLRCFKKSVAKSPGGNQKMGISPGISPGGNPRGYPLRIPALKTLATVSMKIPELWVDDLPNTRI</sequence>